<feature type="transmembrane region" description="Helical" evidence="1">
    <location>
        <begin position="12"/>
        <end position="31"/>
    </location>
</feature>
<keyword evidence="1" id="KW-1133">Transmembrane helix</keyword>
<protein>
    <recommendedName>
        <fullName evidence="4">Pilus assembly protein Flp/PilA</fullName>
    </recommendedName>
</protein>
<accession>A0A3E0AGC1</accession>
<comment type="caution">
    <text evidence="2">The sequence shown here is derived from an EMBL/GenBank/DDBJ whole genome shotgun (WGS) entry which is preliminary data.</text>
</comment>
<gene>
    <name evidence="2" type="ORF">DFR64_0551</name>
</gene>
<dbReference type="AlphaFoldDB" id="A0A3E0AGC1"/>
<dbReference type="EMBL" id="QUMS01000001">
    <property type="protein sequence ID" value="REG10691.1"/>
    <property type="molecule type" value="Genomic_DNA"/>
</dbReference>
<keyword evidence="1" id="KW-0472">Membrane</keyword>
<evidence type="ECO:0000256" key="1">
    <source>
        <dbReference type="SAM" id="Phobius"/>
    </source>
</evidence>
<evidence type="ECO:0000313" key="2">
    <source>
        <dbReference type="EMBL" id="REG10691.1"/>
    </source>
</evidence>
<sequence length="49" mass="5580">MQPPHQYKAGQGFIEYFLIVVIVILFVMIVAKLFGPAINNFIQESLQNV</sequence>
<proteinExistence type="predicted"/>
<evidence type="ECO:0008006" key="4">
    <source>
        <dbReference type="Google" id="ProtNLM"/>
    </source>
</evidence>
<reference evidence="2 3" key="1">
    <citation type="submission" date="2018-08" db="EMBL/GenBank/DDBJ databases">
        <title>Genomic Encyclopedia of Type Strains, Phase IV (KMG-IV): sequencing the most valuable type-strain genomes for metagenomic binning, comparative biology and taxonomic classification.</title>
        <authorList>
            <person name="Goeker M."/>
        </authorList>
    </citation>
    <scope>NUCLEOTIDE SEQUENCE [LARGE SCALE GENOMIC DNA]</scope>
    <source>
        <strain evidence="2 3">DSM 23923</strain>
    </source>
</reference>
<dbReference type="Proteomes" id="UP000256388">
    <property type="component" value="Unassembled WGS sequence"/>
</dbReference>
<name>A0A3E0AGC1_9CHLR</name>
<keyword evidence="3" id="KW-1185">Reference proteome</keyword>
<organism evidence="2 3">
    <name type="scientific">Pelolinea submarina</name>
    <dbReference type="NCBI Taxonomy" id="913107"/>
    <lineage>
        <taxon>Bacteria</taxon>
        <taxon>Bacillati</taxon>
        <taxon>Chloroflexota</taxon>
        <taxon>Anaerolineae</taxon>
        <taxon>Anaerolineales</taxon>
        <taxon>Anaerolineaceae</taxon>
        <taxon>Pelolinea</taxon>
    </lineage>
</organism>
<evidence type="ECO:0000313" key="3">
    <source>
        <dbReference type="Proteomes" id="UP000256388"/>
    </source>
</evidence>
<keyword evidence="1" id="KW-0812">Transmembrane</keyword>